<protein>
    <submittedName>
        <fullName evidence="3">RHS repeat protein</fullName>
    </submittedName>
</protein>
<dbReference type="Proteomes" id="UP000315235">
    <property type="component" value="Unassembled WGS sequence"/>
</dbReference>
<proteinExistence type="predicted"/>
<keyword evidence="4" id="KW-1185">Reference proteome</keyword>
<accession>A0A553GZN9</accession>
<organism evidence="3 4">
    <name type="scientific">Pseudomonas mangiferae</name>
    <dbReference type="NCBI Taxonomy" id="2593654"/>
    <lineage>
        <taxon>Bacteria</taxon>
        <taxon>Pseudomonadati</taxon>
        <taxon>Pseudomonadota</taxon>
        <taxon>Gammaproteobacteria</taxon>
        <taxon>Pseudomonadales</taxon>
        <taxon>Pseudomonadaceae</taxon>
        <taxon>Pseudomonas</taxon>
    </lineage>
</organism>
<dbReference type="OrthoDB" id="6191870at2"/>
<evidence type="ECO:0000259" key="2">
    <source>
        <dbReference type="Pfam" id="PF20148"/>
    </source>
</evidence>
<feature type="domain" description="DUF6531" evidence="2">
    <location>
        <begin position="86"/>
        <end position="152"/>
    </location>
</feature>
<evidence type="ECO:0000256" key="1">
    <source>
        <dbReference type="SAM" id="MobiDB-lite"/>
    </source>
</evidence>
<feature type="compositionally biased region" description="Polar residues" evidence="1">
    <location>
        <begin position="76"/>
        <end position="92"/>
    </location>
</feature>
<dbReference type="Gene3D" id="2.180.10.10">
    <property type="entry name" value="RHS repeat-associated core"/>
    <property type="match status" value="1"/>
</dbReference>
<dbReference type="InterPro" id="IPR006530">
    <property type="entry name" value="YD"/>
</dbReference>
<evidence type="ECO:0000313" key="4">
    <source>
        <dbReference type="Proteomes" id="UP000315235"/>
    </source>
</evidence>
<evidence type="ECO:0000313" key="3">
    <source>
        <dbReference type="EMBL" id="TRX74965.1"/>
    </source>
</evidence>
<sequence length="447" mass="50086">MAPDSQLKGVRRISDNRFSCVINAWRPWMDYRVDWDNSIFRGGDGCEIGLSYNTATGECEDPKVPSSDGGKGDPNLSCNAPPSFQGNPINTANGNKFQHEVDYVGKNTAAGLVFERYYNGVDGVWLHGYSTRLVISPTQVVLIHADGRQSRYQLVTADRFDSKDETGSLVKQGDQWLYSAPGKTYVFNASGQLERAGEGEEAVSFSYLGGKVIVKNQYGKELTITEDWWHQPRSVSIDDKEFTFTYDLYNRLAQVARIVTNVPSQKTYHYEDPIHYLALTGITDERGVRYATWAYDEQGRAISSEHAGGAEKVTLAYNADGSTTVTNEYGKQATYRFQVIQGVKRIIAIEGEPSPNCPSSNSTFTYDERGLLKTRRDNKGNLTTYDYDARGLEVSRTEAAGTPQARTVTTQWHPTLYRPLQVDEPGRVTRYRYDAQGRETGRTVTEH</sequence>
<dbReference type="InterPro" id="IPR045351">
    <property type="entry name" value="DUF6531"/>
</dbReference>
<dbReference type="InterPro" id="IPR031325">
    <property type="entry name" value="RHS_repeat"/>
</dbReference>
<dbReference type="AlphaFoldDB" id="A0A553GZN9"/>
<feature type="region of interest" description="Disordered" evidence="1">
    <location>
        <begin position="59"/>
        <end position="92"/>
    </location>
</feature>
<dbReference type="EMBL" id="VJOY01000006">
    <property type="protein sequence ID" value="TRX74965.1"/>
    <property type="molecule type" value="Genomic_DNA"/>
</dbReference>
<dbReference type="Pfam" id="PF05593">
    <property type="entry name" value="RHS_repeat"/>
    <property type="match status" value="1"/>
</dbReference>
<comment type="caution">
    <text evidence="3">The sequence shown here is derived from an EMBL/GenBank/DDBJ whole genome shotgun (WGS) entry which is preliminary data.</text>
</comment>
<dbReference type="NCBIfam" id="TIGR01643">
    <property type="entry name" value="YD_repeat_2x"/>
    <property type="match status" value="2"/>
</dbReference>
<name>A0A553GZN9_9PSED</name>
<reference evidence="3 4" key="1">
    <citation type="submission" date="2019-07" db="EMBL/GenBank/DDBJ databases">
        <title>Pseudomonas mangiferae sp. nov., isolated from bark of mango tree in Thailand.</title>
        <authorList>
            <person name="Srisuk N."/>
            <person name="Anurat P."/>
        </authorList>
    </citation>
    <scope>NUCLEOTIDE SEQUENCE [LARGE SCALE GENOMIC DNA]</scope>
    <source>
        <strain evidence="3 4">DMKU_BBB3-04</strain>
    </source>
</reference>
<gene>
    <name evidence="3" type="ORF">FM069_10585</name>
</gene>
<dbReference type="Pfam" id="PF20148">
    <property type="entry name" value="DUF6531"/>
    <property type="match status" value="1"/>
</dbReference>